<dbReference type="EMBL" id="AYYR01000082">
    <property type="protein sequence ID" value="KRM74393.1"/>
    <property type="molecule type" value="Genomic_DNA"/>
</dbReference>
<sequence>MDDQSGSTRKPLFCPHCGHPINADEKFCGNCGFDLATYFATHGTPAGGSSSNAGPSDERPKPANNGANADTSKRTGAQKSVTEQNGGQSAASQRPKPSQSTPRQTQAPMRRQNRKPMARWKIVTIVVVVVLLIGGYLFGNHYYSKAATMDRIVNRLQSQKGLSSYFTSSDPSLKISNSTLLPLSKYMSSHNQSLASFKSELNNVGATNNDRFIYKQTGHHLLLFPKWQVQVKPVYPEVTTNHKNVTIKLDGKKVAKSTSTSFTKKLGPLVPGQYKLTANGTVNGHNITNSGTYHINSDSDYYNLELKTISFTVQTAPSATVYINGKSQGKADSDGLLDVQEIPFSSNMEVTAKYALTNSSITSKRTKVTDSDDGTTVDVTFPHLLSEDDAQTFLDGFFETVEGVSNSGDMSDATDDNGKSMAEYFEGGSSNSLYGEYEKMAKGYYKDDNIDDVDYSTEIESVYPASNDNTNIQFKLTYDFDNENDEHVQVYEYTFTVKKNGDDTRIVSSTTAKKVDDYDE</sequence>
<organism evidence="5 6">
    <name type="scientific">Secundilactobacillus collinoides DSM 20515 = JCM 1123</name>
    <dbReference type="NCBI Taxonomy" id="1423733"/>
    <lineage>
        <taxon>Bacteria</taxon>
        <taxon>Bacillati</taxon>
        <taxon>Bacillota</taxon>
        <taxon>Bacilli</taxon>
        <taxon>Lactobacillales</taxon>
        <taxon>Lactobacillaceae</taxon>
        <taxon>Secundilactobacillus</taxon>
    </lineage>
</organism>
<feature type="region of interest" description="Disordered" evidence="1">
    <location>
        <begin position="45"/>
        <end position="115"/>
    </location>
</feature>
<dbReference type="PANTHER" id="PTHR40038">
    <property type="entry name" value="MEMBRANE-ASSOCIATED PROTEIN TCAA"/>
    <property type="match status" value="1"/>
</dbReference>
<keyword evidence="2" id="KW-1133">Transmembrane helix</keyword>
<dbReference type="Pfam" id="PF13240">
    <property type="entry name" value="Zn_Ribbon_1"/>
    <property type="match status" value="1"/>
</dbReference>
<dbReference type="InterPro" id="IPR026870">
    <property type="entry name" value="Zinc_ribbon_dom"/>
</dbReference>
<dbReference type="PANTHER" id="PTHR40038:SF1">
    <property type="entry name" value="MEMBRANE-ASSOCIATED PROTEIN TCAA"/>
    <property type="match status" value="1"/>
</dbReference>
<protein>
    <recommendedName>
        <fullName evidence="7">Zinc-ribbon domain-containing protein</fullName>
    </recommendedName>
</protein>
<evidence type="ECO:0000256" key="2">
    <source>
        <dbReference type="SAM" id="Phobius"/>
    </source>
</evidence>
<dbReference type="Proteomes" id="UP000051845">
    <property type="component" value="Unassembled WGS sequence"/>
</dbReference>
<name>A0A0R2BD49_SECCO</name>
<feature type="transmembrane region" description="Helical" evidence="2">
    <location>
        <begin position="120"/>
        <end position="139"/>
    </location>
</feature>
<gene>
    <name evidence="5" type="ORF">FC82_GL000150</name>
</gene>
<dbReference type="PATRIC" id="fig|1423733.4.peg.166"/>
<keyword evidence="2" id="KW-0812">Transmembrane</keyword>
<evidence type="ECO:0000313" key="5">
    <source>
        <dbReference type="EMBL" id="KRM74393.1"/>
    </source>
</evidence>
<accession>A0A0R2BD49</accession>
<evidence type="ECO:0000256" key="1">
    <source>
        <dbReference type="SAM" id="MobiDB-lite"/>
    </source>
</evidence>
<dbReference type="InterPro" id="IPR054530">
    <property type="entry name" value="TcaA_4th"/>
</dbReference>
<feature type="domain" description="Zinc-ribbon" evidence="3">
    <location>
        <begin position="13"/>
        <end position="35"/>
    </location>
</feature>
<dbReference type="Pfam" id="PF22820">
    <property type="entry name" value="TcaA_3rd_4th"/>
    <property type="match status" value="1"/>
</dbReference>
<dbReference type="RefSeq" id="WP_056997209.1">
    <property type="nucleotide sequence ID" value="NZ_AYYR01000082.1"/>
</dbReference>
<reference evidence="5 6" key="1">
    <citation type="journal article" date="2015" name="Genome Announc.">
        <title>Expanding the biotechnology potential of lactobacilli through comparative genomics of 213 strains and associated genera.</title>
        <authorList>
            <person name="Sun Z."/>
            <person name="Harris H.M."/>
            <person name="McCann A."/>
            <person name="Guo C."/>
            <person name="Argimon S."/>
            <person name="Zhang W."/>
            <person name="Yang X."/>
            <person name="Jeffery I.B."/>
            <person name="Cooney J.C."/>
            <person name="Kagawa T.F."/>
            <person name="Liu W."/>
            <person name="Song Y."/>
            <person name="Salvetti E."/>
            <person name="Wrobel A."/>
            <person name="Rasinkangas P."/>
            <person name="Parkhill J."/>
            <person name="Rea M.C."/>
            <person name="O'Sullivan O."/>
            <person name="Ritari J."/>
            <person name="Douillard F.P."/>
            <person name="Paul Ross R."/>
            <person name="Yang R."/>
            <person name="Briner A.E."/>
            <person name="Felis G.E."/>
            <person name="de Vos W.M."/>
            <person name="Barrangou R."/>
            <person name="Klaenhammer T.R."/>
            <person name="Caufield P.W."/>
            <person name="Cui Y."/>
            <person name="Zhang H."/>
            <person name="O'Toole P.W."/>
        </authorList>
    </citation>
    <scope>NUCLEOTIDE SEQUENCE [LARGE SCALE GENOMIC DNA]</scope>
    <source>
        <strain evidence="5 6">DSM 20515</strain>
    </source>
</reference>
<feature type="domain" description="TcaA 4th" evidence="4">
    <location>
        <begin position="308"/>
        <end position="381"/>
    </location>
</feature>
<evidence type="ECO:0000313" key="6">
    <source>
        <dbReference type="Proteomes" id="UP000051845"/>
    </source>
</evidence>
<evidence type="ECO:0000259" key="3">
    <source>
        <dbReference type="Pfam" id="PF13240"/>
    </source>
</evidence>
<proteinExistence type="predicted"/>
<evidence type="ECO:0008006" key="7">
    <source>
        <dbReference type="Google" id="ProtNLM"/>
    </source>
</evidence>
<evidence type="ECO:0000259" key="4">
    <source>
        <dbReference type="Pfam" id="PF22820"/>
    </source>
</evidence>
<comment type="caution">
    <text evidence="5">The sequence shown here is derived from an EMBL/GenBank/DDBJ whole genome shotgun (WGS) entry which is preliminary data.</text>
</comment>
<keyword evidence="2" id="KW-0472">Membrane</keyword>
<feature type="compositionally biased region" description="Polar residues" evidence="1">
    <location>
        <begin position="65"/>
        <end position="107"/>
    </location>
</feature>
<dbReference type="AlphaFoldDB" id="A0A0R2BD49"/>
<feature type="compositionally biased region" description="Low complexity" evidence="1">
    <location>
        <begin position="45"/>
        <end position="55"/>
    </location>
</feature>